<evidence type="ECO:0000313" key="5">
    <source>
        <dbReference type="Proteomes" id="UP001501009"/>
    </source>
</evidence>
<dbReference type="Proteomes" id="UP001501009">
    <property type="component" value="Unassembled WGS sequence"/>
</dbReference>
<dbReference type="SUPFAM" id="SSF51735">
    <property type="entry name" value="NAD(P)-binding Rossmann-fold domains"/>
    <property type="match status" value="1"/>
</dbReference>
<dbReference type="Pfam" id="PF00106">
    <property type="entry name" value="adh_short"/>
    <property type="match status" value="1"/>
</dbReference>
<proteinExistence type="inferred from homology"/>
<evidence type="ECO:0000256" key="2">
    <source>
        <dbReference type="ARBA" id="ARBA00023002"/>
    </source>
</evidence>
<comment type="caution">
    <text evidence="4">The sequence shown here is derived from an EMBL/GenBank/DDBJ whole genome shotgun (WGS) entry which is preliminary data.</text>
</comment>
<accession>A0ABP7I8C0</accession>
<dbReference type="Gene3D" id="3.40.50.720">
    <property type="entry name" value="NAD(P)-binding Rossmann-like Domain"/>
    <property type="match status" value="1"/>
</dbReference>
<dbReference type="PRINTS" id="PR00081">
    <property type="entry name" value="GDHRDH"/>
</dbReference>
<name>A0ABP7I8C0_9ACTN</name>
<dbReference type="EMBL" id="BAABDE010000021">
    <property type="protein sequence ID" value="GAA3812068.1"/>
    <property type="molecule type" value="Genomic_DNA"/>
</dbReference>
<comment type="similarity">
    <text evidence="1 3">Belongs to the short-chain dehydrogenases/reductases (SDR) family.</text>
</comment>
<gene>
    <name evidence="4" type="ORF">GCM10022403_052320</name>
</gene>
<reference evidence="5" key="1">
    <citation type="journal article" date="2019" name="Int. J. Syst. Evol. Microbiol.">
        <title>The Global Catalogue of Microorganisms (GCM) 10K type strain sequencing project: providing services to taxonomists for standard genome sequencing and annotation.</title>
        <authorList>
            <consortium name="The Broad Institute Genomics Platform"/>
            <consortium name="The Broad Institute Genome Sequencing Center for Infectious Disease"/>
            <person name="Wu L."/>
            <person name="Ma J."/>
        </authorList>
    </citation>
    <scope>NUCLEOTIDE SEQUENCE [LARGE SCALE GENOMIC DNA]</scope>
    <source>
        <strain evidence="5">JCM 17138</strain>
    </source>
</reference>
<dbReference type="PANTHER" id="PTHR44196">
    <property type="entry name" value="DEHYDROGENASE/REDUCTASE SDR FAMILY MEMBER 7B"/>
    <property type="match status" value="1"/>
</dbReference>
<dbReference type="PANTHER" id="PTHR44196:SF2">
    <property type="entry name" value="SHORT-CHAIN DEHYDROGENASE-RELATED"/>
    <property type="match status" value="1"/>
</dbReference>
<dbReference type="CDD" id="cd05233">
    <property type="entry name" value="SDR_c"/>
    <property type="match status" value="1"/>
</dbReference>
<evidence type="ECO:0000256" key="3">
    <source>
        <dbReference type="RuleBase" id="RU000363"/>
    </source>
</evidence>
<dbReference type="InterPro" id="IPR020904">
    <property type="entry name" value="Sc_DH/Rdtase_CS"/>
</dbReference>
<sequence>MTLDNHVNNHGVMSRTLALITGASSGIGAAYARLLADDHDLVLVARRVDRLSDLADELRTAGAAVEVLSADLGTPEGLGAVTKRLAAGDVRLLISNAGVGGYAPLADVDPDEINRLLGLNAVAPVQLARAALPGMLAAGHGTVVTVASLLAFSAGQDNPHLPSRTLYAAAKAATVAFTRTLAHELAGTGVRAQVVCPGLVATEFNGGAARNIPFAMAPEDVARAGLAGLRLGETVCVPGLEDRAAALEALLAAETALLAGGNRPTPAARYGRTQSN</sequence>
<evidence type="ECO:0000313" key="4">
    <source>
        <dbReference type="EMBL" id="GAA3812068.1"/>
    </source>
</evidence>
<dbReference type="PROSITE" id="PS00061">
    <property type="entry name" value="ADH_SHORT"/>
    <property type="match status" value="1"/>
</dbReference>
<dbReference type="InterPro" id="IPR002347">
    <property type="entry name" value="SDR_fam"/>
</dbReference>
<keyword evidence="2" id="KW-0560">Oxidoreductase</keyword>
<protein>
    <submittedName>
        <fullName evidence="4">SDR family NAD(P)-dependent oxidoreductase</fullName>
    </submittedName>
</protein>
<keyword evidence="5" id="KW-1185">Reference proteome</keyword>
<dbReference type="PIRSF" id="PIRSF000126">
    <property type="entry name" value="11-beta-HSD1"/>
    <property type="match status" value="1"/>
</dbReference>
<dbReference type="InterPro" id="IPR036291">
    <property type="entry name" value="NAD(P)-bd_dom_sf"/>
</dbReference>
<dbReference type="PRINTS" id="PR00080">
    <property type="entry name" value="SDRFAMILY"/>
</dbReference>
<evidence type="ECO:0000256" key="1">
    <source>
        <dbReference type="ARBA" id="ARBA00006484"/>
    </source>
</evidence>
<organism evidence="4 5">
    <name type="scientific">Streptomyces coacervatus</name>
    <dbReference type="NCBI Taxonomy" id="647381"/>
    <lineage>
        <taxon>Bacteria</taxon>
        <taxon>Bacillati</taxon>
        <taxon>Actinomycetota</taxon>
        <taxon>Actinomycetes</taxon>
        <taxon>Kitasatosporales</taxon>
        <taxon>Streptomycetaceae</taxon>
        <taxon>Streptomyces</taxon>
    </lineage>
</organism>